<dbReference type="SMR" id="H9B3Y6"/>
<evidence type="ECO:0000256" key="1">
    <source>
        <dbReference type="ARBA" id="ARBA00008668"/>
    </source>
</evidence>
<dbReference type="OrthoDB" id="671439at2759"/>
<dbReference type="GO" id="GO:0016787">
    <property type="term" value="F:hydrolase activity"/>
    <property type="evidence" value="ECO:0007669"/>
    <property type="project" value="UniProtKB-KW"/>
</dbReference>
<evidence type="ECO:0000313" key="6">
    <source>
        <dbReference type="Proteomes" id="UP000222542"/>
    </source>
</evidence>
<dbReference type="PANTHER" id="PTHR14209">
    <property type="entry name" value="ISOAMYL ACETATE-HYDROLYZING ESTERASE 1"/>
    <property type="match status" value="1"/>
</dbReference>
<dbReference type="Gramene" id="PHT79724">
    <property type="protein sequence ID" value="PHT79724"/>
    <property type="gene ID" value="T459_17776"/>
</dbReference>
<dbReference type="PANTHER" id="PTHR14209:SF36">
    <property type="entry name" value="GDSL-LIKE LIPASE_ACYLHYDROLASE FAMILY PROTEIN, EXPRESSED"/>
    <property type="match status" value="1"/>
</dbReference>
<comment type="similarity">
    <text evidence="1">Belongs to the 'GDSL' lipolytic enzyme family.</text>
</comment>
<dbReference type="STRING" id="4072.H9B3Y6"/>
<proteinExistence type="inferred from homology"/>
<dbReference type="EMBL" id="AYRZ02000006">
    <property type="protein sequence ID" value="PHT79724.1"/>
    <property type="molecule type" value="Genomic_DNA"/>
</dbReference>
<dbReference type="GeneID" id="107874726"/>
<protein>
    <submittedName>
        <fullName evidence="5">GDSL esterase/lipase</fullName>
    </submittedName>
    <submittedName>
        <fullName evidence="4">Isoamyl acetate-hydrolyzing esterase like-protein</fullName>
    </submittedName>
</protein>
<reference evidence="4" key="1">
    <citation type="submission" date="2011-10" db="EMBL/GenBank/DDBJ databases">
        <title>Isolation and characterization of an anther-specific gene, CaMF3, in Capsicum annuum L.</title>
        <authorList>
            <person name="Chen C.M."/>
            <person name="Hao X.F."/>
            <person name="Lei J.J."/>
        </authorList>
    </citation>
    <scope>NUCLEOTIDE SEQUENCE</scope>
</reference>
<name>H9B3Y6_CAPAN</name>
<dbReference type="FunFam" id="3.40.50.1110:FF:000002">
    <property type="entry name" value="isoamyl acetate-hydrolyzing esterase 1 homolog"/>
    <property type="match status" value="1"/>
</dbReference>
<dbReference type="Gene3D" id="3.40.50.1110">
    <property type="entry name" value="SGNH hydrolase"/>
    <property type="match status" value="1"/>
</dbReference>
<dbReference type="KEGG" id="cann:107874726"/>
<gene>
    <name evidence="4" type="primary">MF3</name>
    <name evidence="5" type="ORF">T459_17776</name>
</gene>
<dbReference type="SUPFAM" id="SSF52266">
    <property type="entry name" value="SGNH hydrolase"/>
    <property type="match status" value="1"/>
</dbReference>
<dbReference type="InterPro" id="IPR013830">
    <property type="entry name" value="SGNH_hydro"/>
</dbReference>
<evidence type="ECO:0000256" key="2">
    <source>
        <dbReference type="ARBA" id="ARBA00022801"/>
    </source>
</evidence>
<reference evidence="5 6" key="3">
    <citation type="journal article" date="2017" name="Genome Biol.">
        <title>New reference genome sequences of hot pepper reveal the massive evolution of plant disease-resistance genes by retroduplication.</title>
        <authorList>
            <person name="Kim S."/>
            <person name="Park J."/>
            <person name="Yeom S.I."/>
            <person name="Kim Y.M."/>
            <person name="Seo E."/>
            <person name="Kim K.T."/>
            <person name="Kim M.S."/>
            <person name="Lee J.M."/>
            <person name="Cheong K."/>
            <person name="Shin H.S."/>
            <person name="Kim S.B."/>
            <person name="Han K."/>
            <person name="Lee J."/>
            <person name="Park M."/>
            <person name="Lee H.A."/>
            <person name="Lee H.Y."/>
            <person name="Lee Y."/>
            <person name="Oh S."/>
            <person name="Lee J.H."/>
            <person name="Choi E."/>
            <person name="Choi E."/>
            <person name="Lee S.E."/>
            <person name="Jeon J."/>
            <person name="Kim H."/>
            <person name="Choi G."/>
            <person name="Song H."/>
            <person name="Lee J."/>
            <person name="Lee S.C."/>
            <person name="Kwon J.K."/>
            <person name="Lee H.Y."/>
            <person name="Koo N."/>
            <person name="Hong Y."/>
            <person name="Kim R.W."/>
            <person name="Kang W.H."/>
            <person name="Huh J.H."/>
            <person name="Kang B.C."/>
            <person name="Yang T.J."/>
            <person name="Lee Y.H."/>
            <person name="Bennetzen J.L."/>
            <person name="Choi D."/>
        </authorList>
    </citation>
    <scope>NUCLEOTIDE SEQUENCE [LARGE SCALE GENOMIC DNA]</scope>
    <source>
        <strain evidence="6">cv. CM334</strain>
    </source>
</reference>
<dbReference type="Proteomes" id="UP000222542">
    <property type="component" value="Unassembled WGS sequence"/>
</dbReference>
<dbReference type="AlphaFoldDB" id="H9B3Y6"/>
<keyword evidence="6" id="KW-1185">Reference proteome</keyword>
<dbReference type="CDD" id="cd01838">
    <property type="entry name" value="Isoamyl_acetate_hydrolase_like"/>
    <property type="match status" value="1"/>
</dbReference>
<dbReference type="EMBL" id="JN975046">
    <property type="protein sequence ID" value="AFC88008.1"/>
    <property type="molecule type" value="Genomic_DNA"/>
</dbReference>
<evidence type="ECO:0000313" key="5">
    <source>
        <dbReference type="EMBL" id="PHT79724.1"/>
    </source>
</evidence>
<organism evidence="4">
    <name type="scientific">Capsicum annuum</name>
    <name type="common">Capsicum pepper</name>
    <dbReference type="NCBI Taxonomy" id="4072"/>
    <lineage>
        <taxon>Eukaryota</taxon>
        <taxon>Viridiplantae</taxon>
        <taxon>Streptophyta</taxon>
        <taxon>Embryophyta</taxon>
        <taxon>Tracheophyta</taxon>
        <taxon>Spermatophyta</taxon>
        <taxon>Magnoliopsida</taxon>
        <taxon>eudicotyledons</taxon>
        <taxon>Gunneridae</taxon>
        <taxon>Pentapetalae</taxon>
        <taxon>asterids</taxon>
        <taxon>lamiids</taxon>
        <taxon>Solanales</taxon>
        <taxon>Solanaceae</taxon>
        <taxon>Solanoideae</taxon>
        <taxon>Capsiceae</taxon>
        <taxon>Capsicum</taxon>
    </lineage>
</organism>
<dbReference type="InterPro" id="IPR045136">
    <property type="entry name" value="Iah1-like"/>
</dbReference>
<reference evidence="5" key="2">
    <citation type="journal article" date="2014" name="Nat. Genet.">
        <title>Genome sequence of the hot pepper provides insights into the evolution of pungency in Capsicum species.</title>
        <authorList>
            <person name="Kim S."/>
            <person name="Park M."/>
            <person name="Yeom S.I."/>
            <person name="Kim Y.M."/>
            <person name="Lee J.M."/>
            <person name="Lee H.A."/>
            <person name="Seo E."/>
            <person name="Choi J."/>
            <person name="Cheong K."/>
            <person name="Kim K.T."/>
            <person name="Jung K."/>
            <person name="Lee G.W."/>
            <person name="Oh S.K."/>
            <person name="Bae C."/>
            <person name="Kim S.B."/>
            <person name="Lee H.Y."/>
            <person name="Kim S.Y."/>
            <person name="Kim M.S."/>
            <person name="Kang B.C."/>
            <person name="Jo Y.D."/>
            <person name="Yang H.B."/>
            <person name="Jeong H.J."/>
            <person name="Kang W.H."/>
            <person name="Kwon J.K."/>
            <person name="Shin C."/>
            <person name="Lim J.Y."/>
            <person name="Park J.H."/>
            <person name="Huh J.H."/>
            <person name="Kim J.S."/>
            <person name="Kim B.D."/>
            <person name="Cohen O."/>
            <person name="Paran I."/>
            <person name="Suh M.C."/>
            <person name="Lee S.B."/>
            <person name="Kim Y.K."/>
            <person name="Shin Y."/>
            <person name="Noh S.J."/>
            <person name="Park J."/>
            <person name="Seo Y.S."/>
            <person name="Kwon S.Y."/>
            <person name="Kim H.A."/>
            <person name="Park J.M."/>
            <person name="Kim H.J."/>
            <person name="Choi S.B."/>
            <person name="Bosland P.W."/>
            <person name="Reeves G."/>
            <person name="Jo S.H."/>
            <person name="Lee B.W."/>
            <person name="Cho H.T."/>
            <person name="Choi H.S."/>
            <person name="Lee M.S."/>
            <person name="Yu Y."/>
            <person name="Do Choi Y."/>
            <person name="Park B.S."/>
            <person name="van Deynze A."/>
            <person name="Ashrafi H."/>
            <person name="Hill T."/>
            <person name="Kim W.T."/>
            <person name="Pai H.S."/>
            <person name="Ahn H.K."/>
            <person name="Yeam I."/>
            <person name="Giovannoni J.J."/>
            <person name="Rose J.K."/>
            <person name="Sorensen I."/>
            <person name="Lee S.J."/>
            <person name="Kim R.W."/>
            <person name="Choi I.Y."/>
            <person name="Choi B.S."/>
            <person name="Lim J.S."/>
            <person name="Lee Y.H."/>
            <person name="Choi D."/>
        </authorList>
    </citation>
    <scope>NUCLEOTIDE SEQUENCE [LARGE SCALE GENOMIC DNA]</scope>
</reference>
<dbReference type="Pfam" id="PF13472">
    <property type="entry name" value="Lipase_GDSL_2"/>
    <property type="match status" value="1"/>
</dbReference>
<evidence type="ECO:0000313" key="4">
    <source>
        <dbReference type="EMBL" id="AFC88008.1"/>
    </source>
</evidence>
<sequence length="234" mass="25887">MLRPQIVLFGDSITQASFNVGGWGGAVANTYGRRADVLIRGYAGFNTTWGLIMLQQLFPLDDPSATPLAGITICFGANDAALVGRFSETKHVPIDEYKENLCKMTQHVKQYSPSVQIVMITPPPIDEAKRLEVLRAGGRKIDVSDRTLEETGKYAKKVVELSKELGLPYIDLWSKMQQVEGWQKKFFYDGVHFTPEGSGFLYKELALAFNQTSISINNMPLEGVTTFLGSSNSP</sequence>
<keyword evidence="2" id="KW-0378">Hydrolase</keyword>
<feature type="domain" description="SGNH hydrolase-type esterase" evidence="3">
    <location>
        <begin position="8"/>
        <end position="197"/>
    </location>
</feature>
<accession>H9B3Y6</accession>
<evidence type="ECO:0000259" key="3">
    <source>
        <dbReference type="Pfam" id="PF13472"/>
    </source>
</evidence>
<dbReference type="InterPro" id="IPR036514">
    <property type="entry name" value="SGNH_hydro_sf"/>
</dbReference>